<reference evidence="2" key="1">
    <citation type="submission" date="2020-11" db="EMBL/GenBank/DDBJ databases">
        <authorList>
            <consortium name="DOE Joint Genome Institute"/>
            <person name="Ahrendt S."/>
            <person name="Riley R."/>
            <person name="Andreopoulos W."/>
            <person name="Labutti K."/>
            <person name="Pangilinan J."/>
            <person name="Ruiz-Duenas F.J."/>
            <person name="Barrasa J.M."/>
            <person name="Sanchez-Garcia M."/>
            <person name="Camarero S."/>
            <person name="Miyauchi S."/>
            <person name="Serrano A."/>
            <person name="Linde D."/>
            <person name="Babiker R."/>
            <person name="Drula E."/>
            <person name="Ayuso-Fernandez I."/>
            <person name="Pacheco R."/>
            <person name="Padilla G."/>
            <person name="Ferreira P."/>
            <person name="Barriuso J."/>
            <person name="Kellner H."/>
            <person name="Castanera R."/>
            <person name="Alfaro M."/>
            <person name="Ramirez L."/>
            <person name="Pisabarro A.G."/>
            <person name="Kuo A."/>
            <person name="Tritt A."/>
            <person name="Lipzen A."/>
            <person name="He G."/>
            <person name="Yan M."/>
            <person name="Ng V."/>
            <person name="Cullen D."/>
            <person name="Martin F."/>
            <person name="Rosso M.-N."/>
            <person name="Henrissat B."/>
            <person name="Hibbett D."/>
            <person name="Martinez A.T."/>
            <person name="Grigoriev I.V."/>
        </authorList>
    </citation>
    <scope>NUCLEOTIDE SEQUENCE</scope>
    <source>
        <strain evidence="2">AH 40177</strain>
    </source>
</reference>
<dbReference type="Proteomes" id="UP000772434">
    <property type="component" value="Unassembled WGS sequence"/>
</dbReference>
<evidence type="ECO:0000256" key="1">
    <source>
        <dbReference type="SAM" id="MobiDB-lite"/>
    </source>
</evidence>
<dbReference type="EMBL" id="JADNRY010000329">
    <property type="protein sequence ID" value="KAF9059061.1"/>
    <property type="molecule type" value="Genomic_DNA"/>
</dbReference>
<evidence type="ECO:0000313" key="3">
    <source>
        <dbReference type="Proteomes" id="UP000772434"/>
    </source>
</evidence>
<evidence type="ECO:0000313" key="2">
    <source>
        <dbReference type="EMBL" id="KAF9059061.1"/>
    </source>
</evidence>
<dbReference type="AlphaFoldDB" id="A0A9P5P6B1"/>
<sequence length="161" mass="17886">MGSKNLNAKKPSGKLKGKKSSVDLTGKTFSALHKETAKNAKGMTRNWLKDFIKGQNEAQTKSEKVDLDGGFEEPVDSEMDPEFGTCLEGTPVKCTPEAPAMFMSWKCFDEEKGKSTAEQIHAGWKHHYKLLCMIHLIFIPVSEWMPSVMETSIAGPGNRIH</sequence>
<accession>A0A9P5P6B1</accession>
<keyword evidence="3" id="KW-1185">Reference proteome</keyword>
<dbReference type="OrthoDB" id="164951at2759"/>
<proteinExistence type="predicted"/>
<feature type="region of interest" description="Disordered" evidence="1">
    <location>
        <begin position="1"/>
        <end position="22"/>
    </location>
</feature>
<comment type="caution">
    <text evidence="2">The sequence shown here is derived from an EMBL/GenBank/DDBJ whole genome shotgun (WGS) entry which is preliminary data.</text>
</comment>
<protein>
    <submittedName>
        <fullName evidence="2">Uncharacterized protein</fullName>
    </submittedName>
</protein>
<organism evidence="2 3">
    <name type="scientific">Rhodocollybia butyracea</name>
    <dbReference type="NCBI Taxonomy" id="206335"/>
    <lineage>
        <taxon>Eukaryota</taxon>
        <taxon>Fungi</taxon>
        <taxon>Dikarya</taxon>
        <taxon>Basidiomycota</taxon>
        <taxon>Agaricomycotina</taxon>
        <taxon>Agaricomycetes</taxon>
        <taxon>Agaricomycetidae</taxon>
        <taxon>Agaricales</taxon>
        <taxon>Marasmiineae</taxon>
        <taxon>Omphalotaceae</taxon>
        <taxon>Rhodocollybia</taxon>
    </lineage>
</organism>
<name>A0A9P5P6B1_9AGAR</name>
<gene>
    <name evidence="2" type="ORF">BDP27DRAFT_1431892</name>
</gene>